<reference evidence="2" key="1">
    <citation type="submission" date="2021-06" db="EMBL/GenBank/DDBJ databases">
        <authorList>
            <person name="Kallberg Y."/>
            <person name="Tangrot J."/>
            <person name="Rosling A."/>
        </authorList>
    </citation>
    <scope>NUCLEOTIDE SEQUENCE</scope>
    <source>
        <strain evidence="2">MT106</strain>
    </source>
</reference>
<gene>
    <name evidence="2" type="ORF">AGERDE_LOCUS5744</name>
</gene>
<organism evidence="2 3">
    <name type="scientific">Ambispora gerdemannii</name>
    <dbReference type="NCBI Taxonomy" id="144530"/>
    <lineage>
        <taxon>Eukaryota</taxon>
        <taxon>Fungi</taxon>
        <taxon>Fungi incertae sedis</taxon>
        <taxon>Mucoromycota</taxon>
        <taxon>Glomeromycotina</taxon>
        <taxon>Glomeromycetes</taxon>
        <taxon>Archaeosporales</taxon>
        <taxon>Ambisporaceae</taxon>
        <taxon>Ambispora</taxon>
    </lineage>
</organism>
<evidence type="ECO:0000313" key="2">
    <source>
        <dbReference type="EMBL" id="CAG8531749.1"/>
    </source>
</evidence>
<sequence length="176" mass="20151">MAASKSKTSTTSHTTISSAIRRRDRSEIDTTGRRSIFQVRGVSYPLRRRAKSNKQNSQIENNDNEISEEVIRILESCIDIIEEKVNTLTKSIIIQNSSKQISDKPSTKESKFSALSIDELLKLTRDLGLINKSSFIEQQNEEQKLKLQPSQFEFVFSLNDFNIFDKRNMVVKFGNS</sequence>
<name>A0A9N9FGE0_9GLOM</name>
<proteinExistence type="predicted"/>
<dbReference type="Proteomes" id="UP000789831">
    <property type="component" value="Unassembled WGS sequence"/>
</dbReference>
<comment type="caution">
    <text evidence="2">The sequence shown here is derived from an EMBL/GenBank/DDBJ whole genome shotgun (WGS) entry which is preliminary data.</text>
</comment>
<evidence type="ECO:0000313" key="3">
    <source>
        <dbReference type="Proteomes" id="UP000789831"/>
    </source>
</evidence>
<feature type="region of interest" description="Disordered" evidence="1">
    <location>
        <begin position="1"/>
        <end position="32"/>
    </location>
</feature>
<keyword evidence="3" id="KW-1185">Reference proteome</keyword>
<dbReference type="EMBL" id="CAJVPL010000816">
    <property type="protein sequence ID" value="CAG8531749.1"/>
    <property type="molecule type" value="Genomic_DNA"/>
</dbReference>
<protein>
    <submittedName>
        <fullName evidence="2">12823_t:CDS:1</fullName>
    </submittedName>
</protein>
<evidence type="ECO:0000256" key="1">
    <source>
        <dbReference type="SAM" id="MobiDB-lite"/>
    </source>
</evidence>
<dbReference type="AlphaFoldDB" id="A0A9N9FGE0"/>
<feature type="compositionally biased region" description="Low complexity" evidence="1">
    <location>
        <begin position="1"/>
        <end position="19"/>
    </location>
</feature>
<accession>A0A9N9FGE0</accession>